<evidence type="ECO:0000313" key="2">
    <source>
        <dbReference type="EMBL" id="CAE6450228.1"/>
    </source>
</evidence>
<evidence type="ECO:0000313" key="3">
    <source>
        <dbReference type="Proteomes" id="UP000663843"/>
    </source>
</evidence>
<accession>A0A8H3B8E4</accession>
<dbReference type="AlphaFoldDB" id="A0A8H3B8E4"/>
<evidence type="ECO:0000256" key="1">
    <source>
        <dbReference type="SAM" id="MobiDB-lite"/>
    </source>
</evidence>
<sequence>MFAILIALKLALLILGVLYYAVGYNLEGGFVSYVLDVLKGASTNENHHVHDITVSESTTLVKTPISSLHTRSPQPTSRTRLTRSFPRSRYTDSLSSECITPRYSDAALGSSESTPATIRLPTPTPISSRPTPKNLAPIVPTPYSPTPVSRAHPPILEPTTNASSQPATFRLTSITPEPTVVPIRLDSPSDTPTQAPVIPAPTLPTLSPAPVSPIFSAPASLVPHVALNTSMVKAGLRTIPELTLALDATRPNFLVRELLDPTSFRSTSSTDLNVDEEMSIQELVEHEIKDWTGSFEMDVDSSPTVERTTDLLKELELGMWDSFEDAIRWNPDRSVPGYDPLEKPSSTVLDLSKQPIIPMVLDAHDTPDVVMESPSPWCMEPSMDIDSDSVWTPMQASPCMNKIFGVPNPWMGPTPLAARVPPWSLGGRALDVLMQENDAFPTGSESEDMEDVVESGPGEFLIIQTPLVDSVQTGVAPTELEDEDMEGVGLVEDELEEIIAVQPQESPVGDAQASAEVVEEVVEEATEGATEGVTEVTEEVAVIATPAVVESTPEDHESGSADSETEEDVEAELAALEEEHFAAAADDFLASLGLGIQVHV</sequence>
<feature type="region of interest" description="Disordered" evidence="1">
    <location>
        <begin position="106"/>
        <end position="138"/>
    </location>
</feature>
<protein>
    <submittedName>
        <fullName evidence="2">Uncharacterized protein</fullName>
    </submittedName>
</protein>
<proteinExistence type="predicted"/>
<gene>
    <name evidence="2" type="ORF">RDB_LOCUS86053</name>
</gene>
<dbReference type="EMBL" id="CAJMWT010002671">
    <property type="protein sequence ID" value="CAE6450228.1"/>
    <property type="molecule type" value="Genomic_DNA"/>
</dbReference>
<name>A0A8H3B8E4_9AGAM</name>
<comment type="caution">
    <text evidence="2">The sequence shown here is derived from an EMBL/GenBank/DDBJ whole genome shotgun (WGS) entry which is preliminary data.</text>
</comment>
<feature type="region of interest" description="Disordered" evidence="1">
    <location>
        <begin position="548"/>
        <end position="568"/>
    </location>
</feature>
<reference evidence="2" key="1">
    <citation type="submission" date="2021-01" db="EMBL/GenBank/DDBJ databases">
        <authorList>
            <person name="Kaushik A."/>
        </authorList>
    </citation>
    <scope>NUCLEOTIDE SEQUENCE</scope>
    <source>
        <strain evidence="2">AG2-2IIIB</strain>
    </source>
</reference>
<organism evidence="2 3">
    <name type="scientific">Rhizoctonia solani</name>
    <dbReference type="NCBI Taxonomy" id="456999"/>
    <lineage>
        <taxon>Eukaryota</taxon>
        <taxon>Fungi</taxon>
        <taxon>Dikarya</taxon>
        <taxon>Basidiomycota</taxon>
        <taxon>Agaricomycotina</taxon>
        <taxon>Agaricomycetes</taxon>
        <taxon>Cantharellales</taxon>
        <taxon>Ceratobasidiaceae</taxon>
        <taxon>Rhizoctonia</taxon>
    </lineage>
</organism>
<dbReference type="Proteomes" id="UP000663843">
    <property type="component" value="Unassembled WGS sequence"/>
</dbReference>